<dbReference type="Proteomes" id="UP000266328">
    <property type="component" value="Unassembled WGS sequence"/>
</dbReference>
<evidence type="ECO:0000313" key="4">
    <source>
        <dbReference type="Proteomes" id="UP000266328"/>
    </source>
</evidence>
<keyword evidence="1" id="KW-0472">Membrane</keyword>
<evidence type="ECO:0000256" key="1">
    <source>
        <dbReference type="SAM" id="Phobius"/>
    </source>
</evidence>
<gene>
    <name evidence="3" type="ORF">SMC7_04815</name>
</gene>
<feature type="transmembrane region" description="Helical" evidence="1">
    <location>
        <begin position="6"/>
        <end position="30"/>
    </location>
</feature>
<name>A0A398CUX0_9BACT</name>
<keyword evidence="1" id="KW-1133">Transmembrane helix</keyword>
<keyword evidence="1" id="KW-0812">Transmembrane</keyword>
<dbReference type="OrthoDB" id="2082701at2"/>
<protein>
    <recommendedName>
        <fullName evidence="2">Bacterial Pleckstrin homology domain-containing protein</fullName>
    </recommendedName>
</protein>
<proteinExistence type="predicted"/>
<evidence type="ECO:0000259" key="2">
    <source>
        <dbReference type="Pfam" id="PF10882"/>
    </source>
</evidence>
<reference evidence="3 4" key="1">
    <citation type="submission" date="2018-09" db="EMBL/GenBank/DDBJ databases">
        <title>Discovery and Ecogenomic Context for Candidatus Cryosericales, a Global Caldiserica Order Active in Thawing Permafrost.</title>
        <authorList>
            <person name="Martinez M.A."/>
            <person name="Woodcroft B.J."/>
            <person name="Ignacio Espinoza J.C."/>
            <person name="Zayed A."/>
            <person name="Singleton C.M."/>
            <person name="Boyd J."/>
            <person name="Li Y.-F."/>
            <person name="Purvine S."/>
            <person name="Maughan H."/>
            <person name="Hodgkins S.B."/>
            <person name="Anderson D."/>
            <person name="Sederholm M."/>
            <person name="Temperton B."/>
            <person name="Saleska S.R."/>
            <person name="Tyson G.W."/>
            <person name="Rich V.I."/>
        </authorList>
    </citation>
    <scope>NUCLEOTIDE SEQUENCE [LARGE SCALE GENOMIC DNA]</scope>
    <source>
        <strain evidence="3 4">SMC7</strain>
    </source>
</reference>
<dbReference type="AlphaFoldDB" id="A0A398CUX0"/>
<feature type="transmembrane region" description="Helical" evidence="1">
    <location>
        <begin position="42"/>
        <end position="64"/>
    </location>
</feature>
<keyword evidence="4" id="KW-1185">Reference proteome</keyword>
<sequence length="177" mass="18621">MRFGLSLSGGAAVVAAFSIGLPLLICLATVFSLRSIPRSQRIAVTTFVACVTLSVGALGAFFLVGELRTGVVVGDQMVVETPPFASVSVERANILRAYIVADRAQEPDLAIAIRTNGTAVGSYLVGNFRLEDGRSAVLMLSGPACVVIELKDRVLMLAPDDLDGFVRALRAWGVLAL</sequence>
<organism evidence="3 4">
    <name type="scientific">Candidatus Cryosericum terrychapinii</name>
    <dbReference type="NCBI Taxonomy" id="2290919"/>
    <lineage>
        <taxon>Bacteria</taxon>
        <taxon>Pseudomonadati</taxon>
        <taxon>Caldisericota/Cryosericota group</taxon>
        <taxon>Candidatus Cryosericota</taxon>
        <taxon>Candidatus Cryosericia</taxon>
        <taxon>Candidatus Cryosericales</taxon>
        <taxon>Candidatus Cryosericaceae</taxon>
        <taxon>Candidatus Cryosericum</taxon>
    </lineage>
</organism>
<feature type="domain" description="Bacterial Pleckstrin homology" evidence="2">
    <location>
        <begin position="109"/>
        <end position="170"/>
    </location>
</feature>
<dbReference type="InterPro" id="IPR027783">
    <property type="entry name" value="Bacterial_PH-related"/>
</dbReference>
<evidence type="ECO:0000313" key="3">
    <source>
        <dbReference type="EMBL" id="RIE05950.1"/>
    </source>
</evidence>
<dbReference type="RefSeq" id="WP_119089212.1">
    <property type="nucleotide sequence ID" value="NZ_QXIS01000030.1"/>
</dbReference>
<dbReference type="EMBL" id="QXIS01000030">
    <property type="protein sequence ID" value="RIE05950.1"/>
    <property type="molecule type" value="Genomic_DNA"/>
</dbReference>
<comment type="caution">
    <text evidence="3">The sequence shown here is derived from an EMBL/GenBank/DDBJ whole genome shotgun (WGS) entry which is preliminary data.</text>
</comment>
<dbReference type="Pfam" id="PF10882">
    <property type="entry name" value="bPH_5"/>
    <property type="match status" value="1"/>
</dbReference>
<accession>A0A398CUX0</accession>